<protein>
    <submittedName>
        <fullName evidence="1">Uncharacterized protein</fullName>
    </submittedName>
</protein>
<name>A0A0A8YP63_ARUDO</name>
<organism evidence="1">
    <name type="scientific">Arundo donax</name>
    <name type="common">Giant reed</name>
    <name type="synonym">Donax arundinaceus</name>
    <dbReference type="NCBI Taxonomy" id="35708"/>
    <lineage>
        <taxon>Eukaryota</taxon>
        <taxon>Viridiplantae</taxon>
        <taxon>Streptophyta</taxon>
        <taxon>Embryophyta</taxon>
        <taxon>Tracheophyta</taxon>
        <taxon>Spermatophyta</taxon>
        <taxon>Magnoliopsida</taxon>
        <taxon>Liliopsida</taxon>
        <taxon>Poales</taxon>
        <taxon>Poaceae</taxon>
        <taxon>PACMAD clade</taxon>
        <taxon>Arundinoideae</taxon>
        <taxon>Arundineae</taxon>
        <taxon>Arundo</taxon>
    </lineage>
</organism>
<proteinExistence type="predicted"/>
<dbReference type="AlphaFoldDB" id="A0A0A8YP63"/>
<reference evidence="1" key="2">
    <citation type="journal article" date="2015" name="Data Brief">
        <title>Shoot transcriptome of the giant reed, Arundo donax.</title>
        <authorList>
            <person name="Barrero R.A."/>
            <person name="Guerrero F.D."/>
            <person name="Moolhuijzen P."/>
            <person name="Goolsby J.A."/>
            <person name="Tidwell J."/>
            <person name="Bellgard S.E."/>
            <person name="Bellgard M.I."/>
        </authorList>
    </citation>
    <scope>NUCLEOTIDE SEQUENCE</scope>
    <source>
        <tissue evidence="1">Shoot tissue taken approximately 20 cm above the soil surface</tissue>
    </source>
</reference>
<sequence length="57" mass="6988">MPVIIRLFILFPPYHFPLFHCLFGTQLRTTVQILKYLKYTVKKGFEKIYIYMKFEVL</sequence>
<accession>A0A0A8YP63</accession>
<reference evidence="1" key="1">
    <citation type="submission" date="2014-09" db="EMBL/GenBank/DDBJ databases">
        <authorList>
            <person name="Magalhaes I.L.F."/>
            <person name="Oliveira U."/>
            <person name="Santos F.R."/>
            <person name="Vidigal T.H.D.A."/>
            <person name="Brescovit A.D."/>
            <person name="Santos A.J."/>
        </authorList>
    </citation>
    <scope>NUCLEOTIDE SEQUENCE</scope>
    <source>
        <tissue evidence="1">Shoot tissue taken approximately 20 cm above the soil surface</tissue>
    </source>
</reference>
<dbReference type="EMBL" id="GBRH01270074">
    <property type="protein sequence ID" value="JAD27821.1"/>
    <property type="molecule type" value="Transcribed_RNA"/>
</dbReference>
<evidence type="ECO:0000313" key="1">
    <source>
        <dbReference type="EMBL" id="JAD27821.1"/>
    </source>
</evidence>